<evidence type="ECO:0000313" key="2">
    <source>
        <dbReference type="EMBL" id="RNA44563.1"/>
    </source>
</evidence>
<dbReference type="EMBL" id="REGN01000086">
    <property type="protein sequence ID" value="RNA44563.1"/>
    <property type="molecule type" value="Genomic_DNA"/>
</dbReference>
<evidence type="ECO:0000256" key="1">
    <source>
        <dbReference type="SAM" id="MobiDB-lite"/>
    </source>
</evidence>
<dbReference type="OrthoDB" id="10192762at2759"/>
<dbReference type="InterPro" id="IPR015943">
    <property type="entry name" value="WD40/YVTN_repeat-like_dom_sf"/>
</dbReference>
<dbReference type="InterPro" id="IPR036322">
    <property type="entry name" value="WD40_repeat_dom_sf"/>
</dbReference>
<dbReference type="AlphaFoldDB" id="A0A3M7T907"/>
<keyword evidence="3" id="KW-1185">Reference proteome</keyword>
<dbReference type="Gene3D" id="2.130.10.10">
    <property type="entry name" value="YVTN repeat-like/Quinoprotein amine dehydrogenase"/>
    <property type="match status" value="1"/>
</dbReference>
<evidence type="ECO:0000313" key="3">
    <source>
        <dbReference type="Proteomes" id="UP000276133"/>
    </source>
</evidence>
<feature type="compositionally biased region" description="Acidic residues" evidence="1">
    <location>
        <begin position="1126"/>
        <end position="1135"/>
    </location>
</feature>
<proteinExistence type="predicted"/>
<accession>A0A3M7T907</accession>
<gene>
    <name evidence="2" type="ORF">BpHYR1_031402</name>
</gene>
<organism evidence="2 3">
    <name type="scientific">Brachionus plicatilis</name>
    <name type="common">Marine rotifer</name>
    <name type="synonym">Brachionus muelleri</name>
    <dbReference type="NCBI Taxonomy" id="10195"/>
    <lineage>
        <taxon>Eukaryota</taxon>
        <taxon>Metazoa</taxon>
        <taxon>Spiralia</taxon>
        <taxon>Gnathifera</taxon>
        <taxon>Rotifera</taxon>
        <taxon>Eurotatoria</taxon>
        <taxon>Monogononta</taxon>
        <taxon>Pseudotrocha</taxon>
        <taxon>Ploima</taxon>
        <taxon>Brachionidae</taxon>
        <taxon>Brachionus</taxon>
    </lineage>
</organism>
<dbReference type="SUPFAM" id="SSF50978">
    <property type="entry name" value="WD40 repeat-like"/>
    <property type="match status" value="2"/>
</dbReference>
<dbReference type="STRING" id="10195.A0A3M7T907"/>
<dbReference type="Proteomes" id="UP000276133">
    <property type="component" value="Unassembled WGS sequence"/>
</dbReference>
<sequence length="1176" mass="137969">MILGYHRRFIEVANKYYVSNLSDKERTAIFSNVIDFFNETWKNKPKPYKYNEYLAKKFGLKDRKSKETRETGIQATMFVDQNGTIRYNKRKINELPDFISKLTPNVSLPLICELVFFDLNFLSGLFYYLSFKEIFELIDPFLSISSYEMTKDAKNAVNELSIFGFAIIQCGISMKDNFESLMIYFLSRTLNFNNFFKYFTRLIDQYYIRAPNFYPLVLIHQYLEPPMGQFLFELDKHKRPISHFCIGGDQFRLILTLSNIIYCFDIVSIHDLGEIKICNFDYEIIFFLTYLEDFSQNYDVLREINGGIILCSNHQLQLLNFDSTIKFSLKSNFKRILCAYVLSKEHLVVFFEDNLEVYDLETDKKIDSLNFDHKISAIRTNYPSNKIYDLSEKNEFLVLICFENFQVLLFSIAIIQNKLVQKVKRNIPACNMKIVSMEIFQEESLNLTGYSVLLTFNRFSFCIFDFFNDNFYFYHNQSKDITLKLVDNFYGQNYLFLGSNKSLFLFHEKERMFEITGNFSNGSLSESREIIGIQEEKIIVYTTFFDSKRNKMRIIKLSTFNAHYDQITSIFVKEKLILTTSKDSLLRAFFIKLTVDFSEFQIDFQKFQKEIIKLIGLNEESLFALMHETNELCVWNKINGKIELNLFLDTFEIITQILCSQSKLIVVSKLDDQTFRIRCFLIETNNKISLKEKMRRDLTNVEHIKIEYDTKRDDLFVVTISNKKVNFISYNLNEINPAISNHYVDISQLLIESHHLNINQFTISFNKKLLVYTHEQSLYYFDTTNGKLLNSKSFREQSMNIDFFLNPTSLSPCYFKNLAPVEKSDNLILLDNIGNIYFVHYLVETNEIRSFRTKDFIFDSFTINKDKLVACDLVNFKLVCFDLAKAEQSLSFHGSFFAIDFEKSKNVQHYGLSSSNKNVYLIENKKNLRFFDLINGEKLKVKQTANLVLYAEVTSVLCSDEFISLSMKDKKVVSFLISDKENLEKTRQRIKNLPIFGVQDKELVRKNNLIVDYCVNSLDSDSDDDYIDTEQYFDEKYKFSNEKDIKLKKRFKQNSILVEPTKLECKIMNCLDLKNNWQEDILTKIGIDVPIQGNRKKGRSKDTAGAIEHQPKETQASNSAPKGIESDDDSSDESIQENVPKRPRIDSVTQEMLCEKFGAKMTKRRYWACPTICGKK</sequence>
<comment type="caution">
    <text evidence="2">The sequence shown here is derived from an EMBL/GenBank/DDBJ whole genome shotgun (WGS) entry which is preliminary data.</text>
</comment>
<feature type="region of interest" description="Disordered" evidence="1">
    <location>
        <begin position="1093"/>
        <end position="1146"/>
    </location>
</feature>
<reference evidence="2 3" key="1">
    <citation type="journal article" date="2018" name="Sci. Rep.">
        <title>Genomic signatures of local adaptation to the degree of environmental predictability in rotifers.</title>
        <authorList>
            <person name="Franch-Gras L."/>
            <person name="Hahn C."/>
            <person name="Garcia-Roger E.M."/>
            <person name="Carmona M.J."/>
            <person name="Serra M."/>
            <person name="Gomez A."/>
        </authorList>
    </citation>
    <scope>NUCLEOTIDE SEQUENCE [LARGE SCALE GENOMIC DNA]</scope>
    <source>
        <strain evidence="2">HYR1</strain>
    </source>
</reference>
<name>A0A3M7T907_BRAPC</name>
<protein>
    <submittedName>
        <fullName evidence="2">NACHT and WD repeat domain-containing 2-like</fullName>
    </submittedName>
</protein>